<gene>
    <name evidence="2" type="ORF">LSTR_LSTR007635</name>
</gene>
<reference evidence="2 3" key="1">
    <citation type="journal article" date="2017" name="Gigascience">
        <title>Genome sequence of the small brown planthopper, Laodelphax striatellus.</title>
        <authorList>
            <person name="Zhu J."/>
            <person name="Jiang F."/>
            <person name="Wang X."/>
            <person name="Yang P."/>
            <person name="Bao Y."/>
            <person name="Zhao W."/>
            <person name="Wang W."/>
            <person name="Lu H."/>
            <person name="Wang Q."/>
            <person name="Cui N."/>
            <person name="Li J."/>
            <person name="Chen X."/>
            <person name="Luo L."/>
            <person name="Yu J."/>
            <person name="Kang L."/>
            <person name="Cui F."/>
        </authorList>
    </citation>
    <scope>NUCLEOTIDE SEQUENCE [LARGE SCALE GENOMIC DNA]</scope>
    <source>
        <strain evidence="2">Lst14</strain>
    </source>
</reference>
<dbReference type="AlphaFoldDB" id="A0A482WIX6"/>
<keyword evidence="3" id="KW-1185">Reference proteome</keyword>
<comment type="caution">
    <text evidence="2">The sequence shown here is derived from an EMBL/GenBank/DDBJ whole genome shotgun (WGS) entry which is preliminary data.</text>
</comment>
<organism evidence="2 3">
    <name type="scientific">Laodelphax striatellus</name>
    <name type="common">Small brown planthopper</name>
    <name type="synonym">Delphax striatella</name>
    <dbReference type="NCBI Taxonomy" id="195883"/>
    <lineage>
        <taxon>Eukaryota</taxon>
        <taxon>Metazoa</taxon>
        <taxon>Ecdysozoa</taxon>
        <taxon>Arthropoda</taxon>
        <taxon>Hexapoda</taxon>
        <taxon>Insecta</taxon>
        <taxon>Pterygota</taxon>
        <taxon>Neoptera</taxon>
        <taxon>Paraneoptera</taxon>
        <taxon>Hemiptera</taxon>
        <taxon>Auchenorrhyncha</taxon>
        <taxon>Fulgoroidea</taxon>
        <taxon>Delphacidae</taxon>
        <taxon>Criomorphinae</taxon>
        <taxon>Laodelphax</taxon>
    </lineage>
</organism>
<feature type="region of interest" description="Disordered" evidence="1">
    <location>
        <begin position="1"/>
        <end position="29"/>
    </location>
</feature>
<feature type="compositionally biased region" description="Basic and acidic residues" evidence="1">
    <location>
        <begin position="8"/>
        <end position="29"/>
    </location>
</feature>
<evidence type="ECO:0000313" key="3">
    <source>
        <dbReference type="Proteomes" id="UP000291343"/>
    </source>
</evidence>
<dbReference type="InParanoid" id="A0A482WIX6"/>
<sequence>MAPSSGEAKSKSRWDVRPDKKFTDFEHEQSPPVGIGVLETFSKSKSNKRKSRWDVPVETLPIKFMENPNVIDESNIDACRRLGRAREGVPTPGAIVRCKNENKGAKSLVQRSIKEELLRKRRVKRDFSTVHIGLIPIHINESLCPEQSRL</sequence>
<accession>A0A482WIX6</accession>
<name>A0A482WIX6_LAOST</name>
<protein>
    <submittedName>
        <fullName evidence="2">Uncharacterized protein</fullName>
    </submittedName>
</protein>
<dbReference type="Proteomes" id="UP000291343">
    <property type="component" value="Unassembled WGS sequence"/>
</dbReference>
<dbReference type="EMBL" id="QKKF02034243">
    <property type="protein sequence ID" value="RZF33290.1"/>
    <property type="molecule type" value="Genomic_DNA"/>
</dbReference>
<proteinExistence type="predicted"/>
<evidence type="ECO:0000256" key="1">
    <source>
        <dbReference type="SAM" id="MobiDB-lite"/>
    </source>
</evidence>
<evidence type="ECO:0000313" key="2">
    <source>
        <dbReference type="EMBL" id="RZF33290.1"/>
    </source>
</evidence>